<evidence type="ECO:0000313" key="2">
    <source>
        <dbReference type="EMBL" id="NIZ47629.1"/>
    </source>
</evidence>
<keyword evidence="1" id="KW-1133">Transmembrane helix</keyword>
<sequence length="88" mass="9281">MDSTSFTAITQAQESRLHHAWLTPNGLSLAGKLLAILLVTAGMIVSLCGWASVDMDTLKAGAWTLALVGAPIDASHVIGNLVAPWRKQ</sequence>
<dbReference type="AlphaFoldDB" id="A0A968KUT6"/>
<gene>
    <name evidence="2" type="ORF">HCT46_06865</name>
</gene>
<feature type="transmembrane region" description="Helical" evidence="1">
    <location>
        <begin position="33"/>
        <end position="53"/>
    </location>
</feature>
<keyword evidence="1" id="KW-0472">Membrane</keyword>
<keyword evidence="3" id="KW-1185">Reference proteome</keyword>
<dbReference type="Proteomes" id="UP000752013">
    <property type="component" value="Unassembled WGS sequence"/>
</dbReference>
<organism evidence="2 3">
    <name type="scientific">Entomospira nematocerorum</name>
    <dbReference type="NCBI Taxonomy" id="2719987"/>
    <lineage>
        <taxon>Bacteria</taxon>
        <taxon>Pseudomonadati</taxon>
        <taxon>Spirochaetota</taxon>
        <taxon>Spirochaetia</taxon>
        <taxon>Spirochaetales</taxon>
        <taxon>Spirochaetaceae</taxon>
        <taxon>Entomospira</taxon>
    </lineage>
</organism>
<protein>
    <submittedName>
        <fullName evidence="2">Uncharacterized protein</fullName>
    </submittedName>
</protein>
<accession>A0A968KUT6</accession>
<name>A0A968KUT6_9SPIO</name>
<keyword evidence="1" id="KW-0812">Transmembrane</keyword>
<reference evidence="2" key="1">
    <citation type="submission" date="2020-03" db="EMBL/GenBank/DDBJ databases">
        <title>Spirochaetal bacteria isolated from arthropods constitute a novel genus Entomospira genus novum within the order Spirochaetales.</title>
        <authorList>
            <person name="Grana-Miraglia L."/>
            <person name="Sikutova S."/>
            <person name="Fingerle V."/>
            <person name="Sing A."/>
            <person name="Castillo-Ramirez S."/>
            <person name="Margos G."/>
            <person name="Rudolf I."/>
        </authorList>
    </citation>
    <scope>NUCLEOTIDE SEQUENCE</scope>
    <source>
        <strain evidence="2">BR208</strain>
    </source>
</reference>
<proteinExistence type="predicted"/>
<evidence type="ECO:0000313" key="3">
    <source>
        <dbReference type="Proteomes" id="UP000752013"/>
    </source>
</evidence>
<evidence type="ECO:0000256" key="1">
    <source>
        <dbReference type="SAM" id="Phobius"/>
    </source>
</evidence>
<dbReference type="EMBL" id="JAATLK010000002">
    <property type="protein sequence ID" value="NIZ47629.1"/>
    <property type="molecule type" value="Genomic_DNA"/>
</dbReference>
<comment type="caution">
    <text evidence="2">The sequence shown here is derived from an EMBL/GenBank/DDBJ whole genome shotgun (WGS) entry which is preliminary data.</text>
</comment>
<dbReference type="RefSeq" id="WP_167704253.1">
    <property type="nucleotide sequence ID" value="NZ_CP118169.1"/>
</dbReference>